<dbReference type="PANTHER" id="PTHR43434:SF1">
    <property type="entry name" value="PHOSPHOGLYCOLATE PHOSPHATASE"/>
    <property type="match status" value="1"/>
</dbReference>
<dbReference type="EMBL" id="FTNI01000001">
    <property type="protein sequence ID" value="SIQ21347.1"/>
    <property type="molecule type" value="Genomic_DNA"/>
</dbReference>
<dbReference type="InterPro" id="IPR023198">
    <property type="entry name" value="PGP-like_dom2"/>
</dbReference>
<dbReference type="GO" id="GO:0006281">
    <property type="term" value="P:DNA repair"/>
    <property type="evidence" value="ECO:0007669"/>
    <property type="project" value="TreeGrafter"/>
</dbReference>
<dbReference type="GO" id="GO:0008967">
    <property type="term" value="F:phosphoglycolate phosphatase activity"/>
    <property type="evidence" value="ECO:0007669"/>
    <property type="project" value="TreeGrafter"/>
</dbReference>
<dbReference type="SUPFAM" id="SSF56784">
    <property type="entry name" value="HAD-like"/>
    <property type="match status" value="1"/>
</dbReference>
<dbReference type="InterPro" id="IPR050155">
    <property type="entry name" value="HAD-like_hydrolase_sf"/>
</dbReference>
<evidence type="ECO:0000313" key="1">
    <source>
        <dbReference type="EMBL" id="SIQ21347.1"/>
    </source>
</evidence>
<dbReference type="PANTHER" id="PTHR43434">
    <property type="entry name" value="PHOSPHOGLYCOLATE PHOSPHATASE"/>
    <property type="match status" value="1"/>
</dbReference>
<dbReference type="Proteomes" id="UP000186096">
    <property type="component" value="Unassembled WGS sequence"/>
</dbReference>
<sequence>MSTKVRLHVARVLARTHIVLIPLDGTLCDFYRGVDTAAIADRIYEMLFSAGHRMSVLTAIQPDPLAKMGYAYSVGPDYGAQAEEMVREAELAAATTAVPTSGAQEVLQACRASGRRIVVAGDICSDAMETYLDLHGLRPVVEAVVGREQRPATSEWPGLDLARQAVKALGAEPSDCTLVSMSVLGMYAAAEAGIQAIGVVSRNGSRKHLAGTGGSVVVSSLAELAGALTAVPATDSYEPSP</sequence>
<reference evidence="2" key="1">
    <citation type="submission" date="2017-01" db="EMBL/GenBank/DDBJ databases">
        <authorList>
            <person name="Varghese N."/>
            <person name="Submissions S."/>
        </authorList>
    </citation>
    <scope>NUCLEOTIDE SEQUENCE [LARGE SCALE GENOMIC DNA]</scope>
    <source>
        <strain evidence="2">ATCC 12950</strain>
    </source>
</reference>
<proteinExistence type="predicted"/>
<dbReference type="Gene3D" id="3.40.50.1000">
    <property type="entry name" value="HAD superfamily/HAD-like"/>
    <property type="match status" value="1"/>
</dbReference>
<accession>A0A1N6QXR6</accession>
<evidence type="ECO:0000313" key="2">
    <source>
        <dbReference type="Proteomes" id="UP000186096"/>
    </source>
</evidence>
<protein>
    <submittedName>
        <fullName evidence="1">Beta-phosphoglucomutase, HAD superfamily</fullName>
    </submittedName>
</protein>
<dbReference type="InterPro" id="IPR023214">
    <property type="entry name" value="HAD_sf"/>
</dbReference>
<organism evidence="1 2">
    <name type="scientific">Microbispora rosea</name>
    <dbReference type="NCBI Taxonomy" id="58117"/>
    <lineage>
        <taxon>Bacteria</taxon>
        <taxon>Bacillati</taxon>
        <taxon>Actinomycetota</taxon>
        <taxon>Actinomycetes</taxon>
        <taxon>Streptosporangiales</taxon>
        <taxon>Streptosporangiaceae</taxon>
        <taxon>Microbispora</taxon>
    </lineage>
</organism>
<dbReference type="STRING" id="58117.SAMN05421833_101161"/>
<dbReference type="Gene3D" id="1.10.150.240">
    <property type="entry name" value="Putative phosphatase, domain 2"/>
    <property type="match status" value="1"/>
</dbReference>
<keyword evidence="2" id="KW-1185">Reference proteome</keyword>
<gene>
    <name evidence="1" type="ORF">SAMN05421833_101161</name>
</gene>
<name>A0A1N6QXR6_9ACTN</name>
<dbReference type="AlphaFoldDB" id="A0A1N6QXR6"/>
<dbReference type="GO" id="GO:0005829">
    <property type="term" value="C:cytosol"/>
    <property type="evidence" value="ECO:0007669"/>
    <property type="project" value="TreeGrafter"/>
</dbReference>
<dbReference type="InterPro" id="IPR036412">
    <property type="entry name" value="HAD-like_sf"/>
</dbReference>